<name>A0AAD1XL48_EUPCR</name>
<sequence>MAQNFKIKRRCAKLVKKKNPVSSPAIAKVTIDLDESVGGTPKKAPDLSFSSTPIILSSSPGPSSNLTSEIRDLYGINDLSPLYYSDTVEGYRSEIRYLRLKLAKLRQTDQLAEAESQNSELVEQIQTLKNQNVNLKQQLDQAHNQNNVLIRDSETFLGQLRAELGGTDLSLGQILGKVKQLVQLFEDVQLKKEICQEKLSLRNSRVIDLEQSDESVKLYSDSEQLSDKYRNASMLECGCQTLPVLWPSKHTQTTGIPEYEVSSPLVESPSSYKSLSSLSIPVMKKSSSSSKEPSCSVNELVVDSNCQVEVVPFKVRRSSRIRQRTFNPSDLYLTNRGMY</sequence>
<accession>A0AAD1XL48</accession>
<proteinExistence type="predicted"/>
<evidence type="ECO:0000313" key="3">
    <source>
        <dbReference type="Proteomes" id="UP001295684"/>
    </source>
</evidence>
<dbReference type="Proteomes" id="UP001295684">
    <property type="component" value="Unassembled WGS sequence"/>
</dbReference>
<gene>
    <name evidence="2" type="ORF">ECRASSUSDP1_LOCUS15975</name>
</gene>
<reference evidence="2" key="1">
    <citation type="submission" date="2023-07" db="EMBL/GenBank/DDBJ databases">
        <authorList>
            <consortium name="AG Swart"/>
            <person name="Singh M."/>
            <person name="Singh A."/>
            <person name="Seah K."/>
            <person name="Emmerich C."/>
        </authorList>
    </citation>
    <scope>NUCLEOTIDE SEQUENCE</scope>
    <source>
        <strain evidence="2">DP1</strain>
    </source>
</reference>
<keyword evidence="3" id="KW-1185">Reference proteome</keyword>
<feature type="coiled-coil region" evidence="1">
    <location>
        <begin position="104"/>
        <end position="152"/>
    </location>
</feature>
<dbReference type="AlphaFoldDB" id="A0AAD1XL48"/>
<keyword evidence="1" id="KW-0175">Coiled coil</keyword>
<protein>
    <submittedName>
        <fullName evidence="2">Uncharacterized protein</fullName>
    </submittedName>
</protein>
<comment type="caution">
    <text evidence="2">The sequence shown here is derived from an EMBL/GenBank/DDBJ whole genome shotgun (WGS) entry which is preliminary data.</text>
</comment>
<dbReference type="EMBL" id="CAMPGE010016039">
    <property type="protein sequence ID" value="CAI2374619.1"/>
    <property type="molecule type" value="Genomic_DNA"/>
</dbReference>
<evidence type="ECO:0000256" key="1">
    <source>
        <dbReference type="SAM" id="Coils"/>
    </source>
</evidence>
<evidence type="ECO:0000313" key="2">
    <source>
        <dbReference type="EMBL" id="CAI2374619.1"/>
    </source>
</evidence>
<organism evidence="2 3">
    <name type="scientific">Euplotes crassus</name>
    <dbReference type="NCBI Taxonomy" id="5936"/>
    <lineage>
        <taxon>Eukaryota</taxon>
        <taxon>Sar</taxon>
        <taxon>Alveolata</taxon>
        <taxon>Ciliophora</taxon>
        <taxon>Intramacronucleata</taxon>
        <taxon>Spirotrichea</taxon>
        <taxon>Hypotrichia</taxon>
        <taxon>Euplotida</taxon>
        <taxon>Euplotidae</taxon>
        <taxon>Moneuplotes</taxon>
    </lineage>
</organism>